<dbReference type="EMBL" id="JAGINP010000014">
    <property type="protein sequence ID" value="MBP2294185.1"/>
    <property type="molecule type" value="Genomic_DNA"/>
</dbReference>
<sequence>MSGDLTIHVGESFDAMAARVASAWHRAERGEEVQENHLSFESWEGLSKALSGKRLELLRHLHRNPAASIAELARALSRDYKRVHEDVETLTAAGLINRTDDGGLRADYDEIRTTIAL</sequence>
<organism evidence="1 2">
    <name type="scientific">Azospirillum rugosum</name>
    <dbReference type="NCBI Taxonomy" id="416170"/>
    <lineage>
        <taxon>Bacteria</taxon>
        <taxon>Pseudomonadati</taxon>
        <taxon>Pseudomonadota</taxon>
        <taxon>Alphaproteobacteria</taxon>
        <taxon>Rhodospirillales</taxon>
        <taxon>Azospirillaceae</taxon>
        <taxon>Azospirillum</taxon>
    </lineage>
</organism>
<keyword evidence="2" id="KW-1185">Reference proteome</keyword>
<dbReference type="Proteomes" id="UP000781958">
    <property type="component" value="Unassembled WGS sequence"/>
</dbReference>
<reference evidence="1 2" key="1">
    <citation type="submission" date="2021-03" db="EMBL/GenBank/DDBJ databases">
        <title>Genomic Encyclopedia of Type Strains, Phase III (KMG-III): the genomes of soil and plant-associated and newly described type strains.</title>
        <authorList>
            <person name="Whitman W."/>
        </authorList>
    </citation>
    <scope>NUCLEOTIDE SEQUENCE [LARGE SCALE GENOMIC DNA]</scope>
    <source>
        <strain evidence="1 2">IMMIB AFH-6</strain>
    </source>
</reference>
<dbReference type="SUPFAM" id="SSF46785">
    <property type="entry name" value="Winged helix' DNA-binding domain"/>
    <property type="match status" value="1"/>
</dbReference>
<accession>A0ABS4SNQ5</accession>
<dbReference type="InterPro" id="IPR036390">
    <property type="entry name" value="WH_DNA-bd_sf"/>
</dbReference>
<dbReference type="RefSeq" id="WP_209768206.1">
    <property type="nucleotide sequence ID" value="NZ_JAGINP010000014.1"/>
</dbReference>
<evidence type="ECO:0000313" key="1">
    <source>
        <dbReference type="EMBL" id="MBP2294185.1"/>
    </source>
</evidence>
<proteinExistence type="predicted"/>
<gene>
    <name evidence="1" type="ORF">J2851_003971</name>
</gene>
<dbReference type="Gene3D" id="1.10.10.10">
    <property type="entry name" value="Winged helix-like DNA-binding domain superfamily/Winged helix DNA-binding domain"/>
    <property type="match status" value="1"/>
</dbReference>
<protein>
    <submittedName>
        <fullName evidence="1">Transcriptional regulator</fullName>
    </submittedName>
</protein>
<dbReference type="InterPro" id="IPR036388">
    <property type="entry name" value="WH-like_DNA-bd_sf"/>
</dbReference>
<name>A0ABS4SNQ5_9PROT</name>
<comment type="caution">
    <text evidence="1">The sequence shown here is derived from an EMBL/GenBank/DDBJ whole genome shotgun (WGS) entry which is preliminary data.</text>
</comment>
<evidence type="ECO:0000313" key="2">
    <source>
        <dbReference type="Proteomes" id="UP000781958"/>
    </source>
</evidence>
<dbReference type="Pfam" id="PF25212">
    <property type="entry name" value="HVO_A0114"/>
    <property type="match status" value="1"/>
</dbReference>